<dbReference type="InterPro" id="IPR002641">
    <property type="entry name" value="PNPLA_dom"/>
</dbReference>
<dbReference type="Gene3D" id="3.40.1090.10">
    <property type="entry name" value="Cytosolic phospholipase A2 catalytic domain"/>
    <property type="match status" value="2"/>
</dbReference>
<feature type="short sequence motif" description="DGA/G" evidence="2">
    <location>
        <begin position="185"/>
        <end position="187"/>
    </location>
</feature>
<comment type="caution">
    <text evidence="2">Lacks conserved residue(s) required for the propagation of feature annotation.</text>
</comment>
<sequence>MKIDAVFSGGGVKAFAYIGVLKSIEENNLSLERVAGTSAGAIIASLVAANYTLEELTATVNELDLKQFVDPPKFTRYLPMSKWFLLFFQLGINKGDCLENWLYEMLAEKGIYTFNDIKAGYLKVVVSDLSLGKLIVIPDDLEQVYGINPKNFPISKAVRMSAGFPYFFMPEKLPNKMSKKSIIVDGGLLSNFPLWIFENGNSQINRPILGVKFTGKIEKMNQPAEISNAYDMFHALFATMKQAHDAHYISKSQLKNILFIPVEEVGAVNFYISRETKEKLYQSGKTNADNFLKHWPK</sequence>
<dbReference type="PROSITE" id="PS51635">
    <property type="entry name" value="PNPLA"/>
    <property type="match status" value="1"/>
</dbReference>
<evidence type="ECO:0000259" key="3">
    <source>
        <dbReference type="PROSITE" id="PS51635"/>
    </source>
</evidence>
<dbReference type="PANTHER" id="PTHR46394">
    <property type="entry name" value="ANNEXIN"/>
    <property type="match status" value="1"/>
</dbReference>
<dbReference type="EMBL" id="CP024848">
    <property type="protein sequence ID" value="AXI09441.1"/>
    <property type="molecule type" value="Genomic_DNA"/>
</dbReference>
<dbReference type="GO" id="GO:0016787">
    <property type="term" value="F:hydrolase activity"/>
    <property type="evidence" value="ECO:0007669"/>
    <property type="project" value="UniProtKB-UniRule"/>
</dbReference>
<dbReference type="InterPro" id="IPR016035">
    <property type="entry name" value="Acyl_Trfase/lysoPLipase"/>
</dbReference>
<dbReference type="KEGG" id="ocn:CUC15_11135"/>
<evidence type="ECO:0000256" key="1">
    <source>
        <dbReference type="ARBA" id="ARBA00023098"/>
    </source>
</evidence>
<feature type="active site" description="Nucleophile" evidence="2">
    <location>
        <position position="38"/>
    </location>
</feature>
<evidence type="ECO:0000313" key="5">
    <source>
        <dbReference type="Proteomes" id="UP000253908"/>
    </source>
</evidence>
<keyword evidence="2" id="KW-0378">Hydrolase</keyword>
<gene>
    <name evidence="4" type="ORF">CUC15_11135</name>
</gene>
<protein>
    <recommendedName>
        <fullName evidence="3">PNPLA domain-containing protein</fullName>
    </recommendedName>
</protein>
<keyword evidence="5" id="KW-1185">Reference proteome</keyword>
<dbReference type="GO" id="GO:0016042">
    <property type="term" value="P:lipid catabolic process"/>
    <property type="evidence" value="ECO:0007669"/>
    <property type="project" value="UniProtKB-UniRule"/>
</dbReference>
<dbReference type="InterPro" id="IPR052580">
    <property type="entry name" value="Lipid_Hydrolase"/>
</dbReference>
<keyword evidence="2" id="KW-0442">Lipid degradation</keyword>
<keyword evidence="1 2" id="KW-0443">Lipid metabolism</keyword>
<feature type="short sequence motif" description="GXSXG" evidence="2">
    <location>
        <begin position="36"/>
        <end position="40"/>
    </location>
</feature>
<dbReference type="CDD" id="cd07207">
    <property type="entry name" value="Pat_ExoU_VipD_like"/>
    <property type="match status" value="1"/>
</dbReference>
<dbReference type="OrthoDB" id="9770965at2"/>
<dbReference type="PANTHER" id="PTHR46394:SF1">
    <property type="entry name" value="PNPLA DOMAIN-CONTAINING PROTEIN"/>
    <property type="match status" value="1"/>
</dbReference>
<dbReference type="AlphaFoldDB" id="A0A345PHG1"/>
<evidence type="ECO:0000256" key="2">
    <source>
        <dbReference type="PROSITE-ProRule" id="PRU01161"/>
    </source>
</evidence>
<dbReference type="Pfam" id="PF01734">
    <property type="entry name" value="Patatin"/>
    <property type="match status" value="1"/>
</dbReference>
<name>A0A345PHG1_9BACI</name>
<feature type="active site" description="Proton acceptor" evidence="2">
    <location>
        <position position="185"/>
    </location>
</feature>
<accession>A0A345PHG1</accession>
<dbReference type="SUPFAM" id="SSF52151">
    <property type="entry name" value="FabD/lysophospholipase-like"/>
    <property type="match status" value="1"/>
</dbReference>
<feature type="domain" description="PNPLA" evidence="3">
    <location>
        <begin position="5"/>
        <end position="198"/>
    </location>
</feature>
<organism evidence="4 5">
    <name type="scientific">Oceanobacillus zhaokaii</name>
    <dbReference type="NCBI Taxonomy" id="2052660"/>
    <lineage>
        <taxon>Bacteria</taxon>
        <taxon>Bacillati</taxon>
        <taxon>Bacillota</taxon>
        <taxon>Bacilli</taxon>
        <taxon>Bacillales</taxon>
        <taxon>Bacillaceae</taxon>
        <taxon>Oceanobacillus</taxon>
    </lineage>
</organism>
<dbReference type="RefSeq" id="WP_114916730.1">
    <property type="nucleotide sequence ID" value="NZ_CP024848.1"/>
</dbReference>
<dbReference type="Proteomes" id="UP000253908">
    <property type="component" value="Chromosome"/>
</dbReference>
<evidence type="ECO:0000313" key="4">
    <source>
        <dbReference type="EMBL" id="AXI09441.1"/>
    </source>
</evidence>
<reference evidence="5" key="1">
    <citation type="submission" date="2017-11" db="EMBL/GenBank/DDBJ databases">
        <authorList>
            <person name="Zhu W."/>
        </authorList>
    </citation>
    <scope>NUCLEOTIDE SEQUENCE [LARGE SCALE GENOMIC DNA]</scope>
    <source>
        <strain evidence="5">160</strain>
    </source>
</reference>
<proteinExistence type="predicted"/>